<protein>
    <submittedName>
        <fullName evidence="1">Uncharacterized protein</fullName>
    </submittedName>
</protein>
<name>A0ACB9FL32_ARCLA</name>
<sequence length="98" mass="11036">MRLSSSTNLSFQRKFGGFFGSVSASAQELGLDYKLGLKEEEHRRYGVGQFRTRVGIAPILWNQLAFDFLLLQVGMVDVTRDDGRLVLGRLGALCRQRL</sequence>
<proteinExistence type="predicted"/>
<reference evidence="1 2" key="2">
    <citation type="journal article" date="2022" name="Mol. Ecol. Resour.">
        <title>The genomes of chicory, endive, great burdock and yacon provide insights into Asteraceae paleo-polyploidization history and plant inulin production.</title>
        <authorList>
            <person name="Fan W."/>
            <person name="Wang S."/>
            <person name="Wang H."/>
            <person name="Wang A."/>
            <person name="Jiang F."/>
            <person name="Liu H."/>
            <person name="Zhao H."/>
            <person name="Xu D."/>
            <person name="Zhang Y."/>
        </authorList>
    </citation>
    <scope>NUCLEOTIDE SEQUENCE [LARGE SCALE GENOMIC DNA]</scope>
    <source>
        <strain evidence="2">cv. Niubang</strain>
    </source>
</reference>
<dbReference type="Proteomes" id="UP001055879">
    <property type="component" value="Linkage Group LG01"/>
</dbReference>
<accession>A0ACB9FL32</accession>
<dbReference type="EMBL" id="CM042047">
    <property type="protein sequence ID" value="KAI3771327.1"/>
    <property type="molecule type" value="Genomic_DNA"/>
</dbReference>
<organism evidence="1 2">
    <name type="scientific">Arctium lappa</name>
    <name type="common">Greater burdock</name>
    <name type="synonym">Lappa major</name>
    <dbReference type="NCBI Taxonomy" id="4217"/>
    <lineage>
        <taxon>Eukaryota</taxon>
        <taxon>Viridiplantae</taxon>
        <taxon>Streptophyta</taxon>
        <taxon>Embryophyta</taxon>
        <taxon>Tracheophyta</taxon>
        <taxon>Spermatophyta</taxon>
        <taxon>Magnoliopsida</taxon>
        <taxon>eudicotyledons</taxon>
        <taxon>Gunneridae</taxon>
        <taxon>Pentapetalae</taxon>
        <taxon>asterids</taxon>
        <taxon>campanulids</taxon>
        <taxon>Asterales</taxon>
        <taxon>Asteraceae</taxon>
        <taxon>Carduoideae</taxon>
        <taxon>Cardueae</taxon>
        <taxon>Arctiinae</taxon>
        <taxon>Arctium</taxon>
    </lineage>
</organism>
<evidence type="ECO:0000313" key="2">
    <source>
        <dbReference type="Proteomes" id="UP001055879"/>
    </source>
</evidence>
<comment type="caution">
    <text evidence="1">The sequence shown here is derived from an EMBL/GenBank/DDBJ whole genome shotgun (WGS) entry which is preliminary data.</text>
</comment>
<reference evidence="2" key="1">
    <citation type="journal article" date="2022" name="Mol. Ecol. Resour.">
        <title>The genomes of chicory, endive, great burdock and yacon provide insights into Asteraceae palaeo-polyploidization history and plant inulin production.</title>
        <authorList>
            <person name="Fan W."/>
            <person name="Wang S."/>
            <person name="Wang H."/>
            <person name="Wang A."/>
            <person name="Jiang F."/>
            <person name="Liu H."/>
            <person name="Zhao H."/>
            <person name="Xu D."/>
            <person name="Zhang Y."/>
        </authorList>
    </citation>
    <scope>NUCLEOTIDE SEQUENCE [LARGE SCALE GENOMIC DNA]</scope>
    <source>
        <strain evidence="2">cv. Niubang</strain>
    </source>
</reference>
<evidence type="ECO:0000313" key="1">
    <source>
        <dbReference type="EMBL" id="KAI3771327.1"/>
    </source>
</evidence>
<keyword evidence="2" id="KW-1185">Reference proteome</keyword>
<gene>
    <name evidence="1" type="ORF">L6452_02489</name>
</gene>